<dbReference type="EMBL" id="JBCLYO010000008">
    <property type="protein sequence ID" value="KAL0086228.1"/>
    <property type="molecule type" value="Genomic_DNA"/>
</dbReference>
<dbReference type="PANTHER" id="PTHR43828">
    <property type="entry name" value="ASPARAGINASE"/>
    <property type="match status" value="1"/>
</dbReference>
<sequence>MDTMDPNDSPRFRPFGCHVQVPVKVKKAKYSTSLDPRGYIPVYEYMINGQPIMWDRETGYVFFTGIWKSLNNSKADIVKMVDSNPDLRVKKIRGGFLKIQGTWIPYEFALILCKRTAFHVRKELVPVFGARFVDQCLEPDHPQYGCLLLDPNSTFNRPTSSSRVTTMRQSSHPYKRDYMRRASRDKPVLLAPRKSSNPAISNSIHSNTQPGSPKHSKDQTILLAYQPSSQDNTRVASSMSLSRLLNQPSPTLSHQSPLSLSSFLDDPDDLFDRDSQSPNTTPSPTFPRHYQPQSFDWPYPDILKHSGPVLAPIYSSSTSTSSTSSISTNNTNHIHHNSNNTLRCSSTPRILPIVDIDWSHLGDLPNEPLASGDPETLERINASIILYCMSQNAARNTLYSVPDSVPHQVVVDTQDFRIIWQPIQEENVVN</sequence>
<dbReference type="InterPro" id="IPR003163">
    <property type="entry name" value="Tscrpt_reg_HTH_APSES-type"/>
</dbReference>
<feature type="compositionally biased region" description="Polar residues" evidence="1">
    <location>
        <begin position="157"/>
        <end position="172"/>
    </location>
</feature>
<gene>
    <name evidence="3" type="ORF">J3Q64DRAFT_1738791</name>
</gene>
<dbReference type="Gene3D" id="3.10.260.10">
    <property type="entry name" value="Transcription regulator HTH, APSES-type DNA-binding domain"/>
    <property type="match status" value="1"/>
</dbReference>
<dbReference type="PROSITE" id="PS51299">
    <property type="entry name" value="HTH_APSES"/>
    <property type="match status" value="1"/>
</dbReference>
<reference evidence="3 4" key="1">
    <citation type="submission" date="2024-04" db="EMBL/GenBank/DDBJ databases">
        <title>Symmetric and asymmetric DNA N6-adenine methylation regulates different biological responses in Mucorales.</title>
        <authorList>
            <consortium name="Lawrence Berkeley National Laboratory"/>
            <person name="Lax C."/>
            <person name="Mondo S.J."/>
            <person name="Osorio-Concepcion M."/>
            <person name="Muszewska A."/>
            <person name="Corrochano-Luque M."/>
            <person name="Gutierrez G."/>
            <person name="Riley R."/>
            <person name="Lipzen A."/>
            <person name="Guo J."/>
            <person name="Hundley H."/>
            <person name="Amirebrahimi M."/>
            <person name="Ng V."/>
            <person name="Lorenzo-Gutierrez D."/>
            <person name="Binder U."/>
            <person name="Yang J."/>
            <person name="Song Y."/>
            <person name="Canovas D."/>
            <person name="Navarro E."/>
            <person name="Freitag M."/>
            <person name="Gabaldon T."/>
            <person name="Grigoriev I.V."/>
            <person name="Corrochano L.M."/>
            <person name="Nicolas F.E."/>
            <person name="Garre V."/>
        </authorList>
    </citation>
    <scope>NUCLEOTIDE SEQUENCE [LARGE SCALE GENOMIC DNA]</scope>
    <source>
        <strain evidence="3 4">L51</strain>
    </source>
</reference>
<organism evidence="3 4">
    <name type="scientific">Phycomyces blakesleeanus</name>
    <dbReference type="NCBI Taxonomy" id="4837"/>
    <lineage>
        <taxon>Eukaryota</taxon>
        <taxon>Fungi</taxon>
        <taxon>Fungi incertae sedis</taxon>
        <taxon>Mucoromycota</taxon>
        <taxon>Mucoromycotina</taxon>
        <taxon>Mucoromycetes</taxon>
        <taxon>Mucorales</taxon>
        <taxon>Phycomycetaceae</taxon>
        <taxon>Phycomyces</taxon>
    </lineage>
</organism>
<dbReference type="InterPro" id="IPR036887">
    <property type="entry name" value="HTH_APSES_sf"/>
</dbReference>
<feature type="domain" description="HTH APSES-type" evidence="2">
    <location>
        <begin position="29"/>
        <end position="139"/>
    </location>
</feature>
<comment type="caution">
    <text evidence="3">The sequence shown here is derived from an EMBL/GenBank/DDBJ whole genome shotgun (WGS) entry which is preliminary data.</text>
</comment>
<feature type="compositionally biased region" description="Basic and acidic residues" evidence="1">
    <location>
        <begin position="174"/>
        <end position="187"/>
    </location>
</feature>
<evidence type="ECO:0000313" key="3">
    <source>
        <dbReference type="EMBL" id="KAL0086228.1"/>
    </source>
</evidence>
<feature type="compositionally biased region" description="Polar residues" evidence="1">
    <location>
        <begin position="194"/>
        <end position="211"/>
    </location>
</feature>
<proteinExistence type="predicted"/>
<dbReference type="SUPFAM" id="SSF54616">
    <property type="entry name" value="DNA-binding domain of Mlu1-box binding protein MBP1"/>
    <property type="match status" value="1"/>
</dbReference>
<feature type="compositionally biased region" description="Low complexity" evidence="1">
    <location>
        <begin position="255"/>
        <end position="264"/>
    </location>
</feature>
<evidence type="ECO:0000256" key="1">
    <source>
        <dbReference type="SAM" id="MobiDB-lite"/>
    </source>
</evidence>
<evidence type="ECO:0000313" key="4">
    <source>
        <dbReference type="Proteomes" id="UP001448207"/>
    </source>
</evidence>
<protein>
    <recommendedName>
        <fullName evidence="2">HTH APSES-type domain-containing protein</fullName>
    </recommendedName>
</protein>
<evidence type="ECO:0000259" key="2">
    <source>
        <dbReference type="PROSITE" id="PS51299"/>
    </source>
</evidence>
<name>A0ABR3B0S0_PHYBL</name>
<feature type="compositionally biased region" description="Polar residues" evidence="1">
    <location>
        <begin position="226"/>
        <end position="254"/>
    </location>
</feature>
<keyword evidence="4" id="KW-1185">Reference proteome</keyword>
<dbReference type="PANTHER" id="PTHR43828:SF5">
    <property type="entry name" value="TRANSCRIPTIONAL REPRESSOR XBP1"/>
    <property type="match status" value="1"/>
</dbReference>
<dbReference type="InterPro" id="IPR051642">
    <property type="entry name" value="SWI6-like"/>
</dbReference>
<dbReference type="Proteomes" id="UP001448207">
    <property type="component" value="Unassembled WGS sequence"/>
</dbReference>
<accession>A0ABR3B0S0</accession>
<feature type="region of interest" description="Disordered" evidence="1">
    <location>
        <begin position="157"/>
        <end position="291"/>
    </location>
</feature>